<dbReference type="Proteomes" id="UP000887579">
    <property type="component" value="Unplaced"/>
</dbReference>
<sequence length="2289" mass="257387">MEGPPRQSTSLPAVDVTDVRDDAVWNGERKDFGFDKSFVYDAADLEDSDNGYKAVFDGAGTAFNAFRVKSLDEIEADAAANAYGIYDYSSDGKAMDDAGHGKAVKAHGKGMDFSYVKSVFCHNNVSMDDVAYGKAENADVNAYNIYGICINKAESDGDAQEYEMIGSLTDYDVLGVFDDDDDAEQGRGDNIPVDGDHLVPPNIVSIEAQAHQHVDDAKAVFQKLKDAVADANDMLQRMNKPAQRISENLLSELEVSLTDSPGWFLQVMDGKDRKIAALQQQLDEVWEQHNDIAAERDELQLKLDGEPKPMGLSTGDLKKLRSLGVDNLHDLIINYRKLQIDLAVASGKQPASKSARVTVSIPSVKEECQVKKLQPQLELFQQGGSASSFSNVGVNGTGLSNHIPIPMPDKFNGKSRVDLERYFRYFDQAVEARGYRDSDKAIMVGNYIPTLQYVHDKLLRKNSSYAEIKAGLLNALGTDSSVATFTLRTALDRIKKSDDKLYKNLLEDVERQVTQAFNGDNDQTDDELKKILIRLTQEDSNAIFGSTIIPHINEDYTRLKELVLGVEAALIIKKKNDLQLKGDPKPSSSNANRAYPQYHKRSYPPRNYPVRDTRFFGGHQREPDKVVVQSSRTEVERYPSRPPPLTSPNNENIGIRPSVCYNCKKPGHYATDCSEPNTHGVRQVKHIDDLGMNGLMAVDNIAAAEEDLHLFGKKPMLDIFLDSIKVSAMLDSGASASVISEAAIGKILQLRPKGFRQITEVDPDTFMHKRLVGADGGQLNVVNCLRMPIAWGDKPSKFAKFFVVPGLQQDVLVGTNVLQDDNDWIEALSTSLKTNTTDKACNIEQSTTVINNVDYKVNVASRIVIPPRTTVFMKVEVPLKGSTILEARTEGLETGFCENRNGFSYMKYRNESDVIQVFEKGENVAAAFPAEFVSDTVAPTVDSEESIHIINDNAERIDRLTALLNLDAPGFSPKGKFRLRQLVEKYNLAFAVTDDEFGRTSVCEHTIDTGDARPIKQPARPVPLPMKHEIKSLIDSLRNQKAIEESSSEWNSPLVLVRKKDGTVRICVDYRRLNDVTRKDAYPLPNQDALLMSLKGKKIFTALDMVSGYFQIPMAASDKHKTAFSALGKLWQFLVLPQGLATSPAAFSRMMEVVFGDLVGTSLFKFLDDILIATETEEEHLEIVEEVLKRLIRYNLKLKPKKCEVAKTKLVYLGHVISAEGVAVGQDKIDKVQNFPIPTNVTQVRQFVGLASYHRKFIEGFAKIASPLIFLTRKNVAFHWDKDVQQSFETLKGKLVSAPILSQPDYEAAIEGSKPFVVWTDACKTGVGAVLTQQDDNGNFHPLFYISKACSASERNYSITQLEALAVVVAMRKLKTFVMGAKVVVRTDHQPLIGLLKKGNLSPQLIRWALELQEFQELTIQFVKGKFNVVADALSRCHADNDYGEHVEVLESVVLSVESKSPESWFDMLKVDPLYKDICEKILKVKIFKDGQSEYTVKDGFLLKTDQKGLTVKIVPREMRKLLWEEKHSGVFGGHFGTKKIKNLLRNRYYWINMGNDLAEWTKTCMQCFAHGSHRRDRPPLHPIKTDLPMQIVGMDIVEMPVSVKGYKYMLVIIDHFTKYASSYPLITKSAEEVAKVFLENWCLREQRFPRQVISDMGREFDNKLMSRIATLTNVECIFSLGYNSQFNGLSERFIQTLKKILAKRVNEAFEWSDVLPFALFAYNTVPHEATGETPHFLLHGFDALTPSEIDPSEKPTVYQTDLEDYKHQVLENLYAAQEVVREKLENYRNRMAKEYDSRKRTHPTTINLGDLVFVELPTERVKNALSKLAPRWEGPARVVEIGKTHVKVKFLHGECFKEIHLSQVVKWQGKECDAKPLKGETSRRTRTRYGVNSVTFSTSMDRGKKLSENYGCPEESCLLSIGLVLPNSPYARTVAYSCRDLAEKVTVAMSSKMTAEEKEAVFKKSEELAPREKIAVSTECLKAAWKAVLGRCPHQAEALKGNLGKLLDNFEIEELDVVYEMIAHLNNAQFMVVKNMDTVVVGGENAKRFKNAINANYFHIQSPDESELRGRVVFGSKIKTIIFIPSEKLLYDNGAKFDAATRVMLETLDYLDQCNSCNVIMLPIFRHLGHPEISQKFINWYKETAETDDRLVGTKEIDEMKLIHWLHATPSNIDETGQVAPNGILTEAGTQKMVKYLNQLGYAWKHRELLLPEKSIKAEDQTLTVQPSSLLKEINASDRLEHRGNGRGNYRGSGGRDRGFKRKVEKWMEETPPSRRSHHSNRRDKYEQ</sequence>
<evidence type="ECO:0000313" key="2">
    <source>
        <dbReference type="WBParaSite" id="ES5_v2.g16923.t1"/>
    </source>
</evidence>
<reference evidence="2" key="1">
    <citation type="submission" date="2022-11" db="UniProtKB">
        <authorList>
            <consortium name="WormBaseParasite"/>
        </authorList>
    </citation>
    <scope>IDENTIFICATION</scope>
</reference>
<protein>
    <submittedName>
        <fullName evidence="2">RNA-directed DNA polymerase</fullName>
    </submittedName>
</protein>
<accession>A0AC34FI21</accession>
<evidence type="ECO:0000313" key="1">
    <source>
        <dbReference type="Proteomes" id="UP000887579"/>
    </source>
</evidence>
<organism evidence="1 2">
    <name type="scientific">Panagrolaimus sp. ES5</name>
    <dbReference type="NCBI Taxonomy" id="591445"/>
    <lineage>
        <taxon>Eukaryota</taxon>
        <taxon>Metazoa</taxon>
        <taxon>Ecdysozoa</taxon>
        <taxon>Nematoda</taxon>
        <taxon>Chromadorea</taxon>
        <taxon>Rhabditida</taxon>
        <taxon>Tylenchina</taxon>
        <taxon>Panagrolaimomorpha</taxon>
        <taxon>Panagrolaimoidea</taxon>
        <taxon>Panagrolaimidae</taxon>
        <taxon>Panagrolaimus</taxon>
    </lineage>
</organism>
<dbReference type="WBParaSite" id="ES5_v2.g16923.t1">
    <property type="protein sequence ID" value="ES5_v2.g16923.t1"/>
    <property type="gene ID" value="ES5_v2.g16923"/>
</dbReference>
<proteinExistence type="predicted"/>
<name>A0AC34FI21_9BILA</name>